<keyword evidence="2" id="KW-0805">Transcription regulation</keyword>
<sequence>MEEQDSIQLLKNIASGSRTAFHTFYEKYISFVYQIAFSILHDQPEAEDVCHDVFLEILQKANQYSQKKGSVEAWIAVKTKSRSIDRLRKNKLLLVNRLEQLIDKKGRVKGADLQFLRLFEKNLVLDALKYLPVEQREAIIRSYFRGETHREIAKTMQKPLGSVKSLIRYGLNNLRKQKTLKDWLEPKRGEKKSEI</sequence>
<evidence type="ECO:0000256" key="5">
    <source>
        <dbReference type="ARBA" id="ARBA00023163"/>
    </source>
</evidence>
<proteinExistence type="inferred from homology"/>
<dbReference type="InterPro" id="IPR007627">
    <property type="entry name" value="RNA_pol_sigma70_r2"/>
</dbReference>
<evidence type="ECO:0000313" key="8">
    <source>
        <dbReference type="EMBL" id="MCU9593670.1"/>
    </source>
</evidence>
<evidence type="ECO:0000256" key="3">
    <source>
        <dbReference type="ARBA" id="ARBA00023082"/>
    </source>
</evidence>
<feature type="domain" description="RNA polymerase sigma-70 region 4" evidence="7">
    <location>
        <begin position="127"/>
        <end position="176"/>
    </location>
</feature>
<dbReference type="InterPro" id="IPR007630">
    <property type="entry name" value="RNA_pol_sigma70_r4"/>
</dbReference>
<dbReference type="NCBIfam" id="TIGR02937">
    <property type="entry name" value="sigma70-ECF"/>
    <property type="match status" value="1"/>
</dbReference>
<organism evidence="8 9">
    <name type="scientific">Pallidibacillus thermolactis</name>
    <dbReference type="NCBI Taxonomy" id="251051"/>
    <lineage>
        <taxon>Bacteria</taxon>
        <taxon>Bacillati</taxon>
        <taxon>Bacillota</taxon>
        <taxon>Bacilli</taxon>
        <taxon>Bacillales</taxon>
        <taxon>Bacillaceae</taxon>
        <taxon>Pallidibacillus</taxon>
    </lineage>
</organism>
<dbReference type="InterPro" id="IPR013325">
    <property type="entry name" value="RNA_pol_sigma_r2"/>
</dbReference>
<reference evidence="8 9" key="1">
    <citation type="submission" date="2022-10" db="EMBL/GenBank/DDBJ databases">
        <title>Description of Fervidibacillus gen. nov. in the family Fervidibacillaceae fam. nov. with two species, Fervidibacillus albus sp. nov., and Fervidibacillus halotolerans sp. nov., isolated from tidal flat sediments.</title>
        <authorList>
            <person name="Kwon K.K."/>
            <person name="Yang S.-H."/>
        </authorList>
    </citation>
    <scope>NUCLEOTIDE SEQUENCE [LARGE SCALE GENOMIC DNA]</scope>
    <source>
        <strain evidence="8 9">DSM 23332</strain>
    </source>
</reference>
<dbReference type="RefSeq" id="WP_263061139.1">
    <property type="nucleotide sequence ID" value="NZ_JAOUSE010000007.1"/>
</dbReference>
<evidence type="ECO:0000313" key="9">
    <source>
        <dbReference type="Proteomes" id="UP001208656"/>
    </source>
</evidence>
<dbReference type="Gene3D" id="1.10.10.10">
    <property type="entry name" value="Winged helix-like DNA-binding domain superfamily/Winged helix DNA-binding domain"/>
    <property type="match status" value="1"/>
</dbReference>
<dbReference type="InterPro" id="IPR036388">
    <property type="entry name" value="WH-like_DNA-bd_sf"/>
</dbReference>
<name>A0ABT2WDC9_9BACI</name>
<evidence type="ECO:0000256" key="4">
    <source>
        <dbReference type="ARBA" id="ARBA00023125"/>
    </source>
</evidence>
<dbReference type="Proteomes" id="UP001208656">
    <property type="component" value="Unassembled WGS sequence"/>
</dbReference>
<feature type="domain" description="RNA polymerase sigma-70 region 2" evidence="6">
    <location>
        <begin position="24"/>
        <end position="91"/>
    </location>
</feature>
<dbReference type="SUPFAM" id="SSF88946">
    <property type="entry name" value="Sigma2 domain of RNA polymerase sigma factors"/>
    <property type="match status" value="1"/>
</dbReference>
<dbReference type="InterPro" id="IPR013324">
    <property type="entry name" value="RNA_pol_sigma_r3/r4-like"/>
</dbReference>
<dbReference type="EMBL" id="JAOUSE010000007">
    <property type="protein sequence ID" value="MCU9593670.1"/>
    <property type="molecule type" value="Genomic_DNA"/>
</dbReference>
<gene>
    <name evidence="8" type="ORF">OEV82_04255</name>
</gene>
<evidence type="ECO:0000256" key="2">
    <source>
        <dbReference type="ARBA" id="ARBA00023015"/>
    </source>
</evidence>
<dbReference type="Pfam" id="PF04542">
    <property type="entry name" value="Sigma70_r2"/>
    <property type="match status" value="1"/>
</dbReference>
<dbReference type="Pfam" id="PF04545">
    <property type="entry name" value="Sigma70_r4"/>
    <property type="match status" value="1"/>
</dbReference>
<evidence type="ECO:0000259" key="6">
    <source>
        <dbReference type="Pfam" id="PF04542"/>
    </source>
</evidence>
<evidence type="ECO:0000256" key="1">
    <source>
        <dbReference type="ARBA" id="ARBA00010641"/>
    </source>
</evidence>
<accession>A0ABT2WDC9</accession>
<dbReference type="Gene3D" id="1.10.1740.10">
    <property type="match status" value="1"/>
</dbReference>
<comment type="caution">
    <text evidence="8">The sequence shown here is derived from an EMBL/GenBank/DDBJ whole genome shotgun (WGS) entry which is preliminary data.</text>
</comment>
<evidence type="ECO:0000259" key="7">
    <source>
        <dbReference type="Pfam" id="PF04545"/>
    </source>
</evidence>
<keyword evidence="5" id="KW-0804">Transcription</keyword>
<dbReference type="InterPro" id="IPR014284">
    <property type="entry name" value="RNA_pol_sigma-70_dom"/>
</dbReference>
<keyword evidence="3" id="KW-0731">Sigma factor</keyword>
<dbReference type="SUPFAM" id="SSF88659">
    <property type="entry name" value="Sigma3 and sigma4 domains of RNA polymerase sigma factors"/>
    <property type="match status" value="1"/>
</dbReference>
<keyword evidence="9" id="KW-1185">Reference proteome</keyword>
<dbReference type="PANTHER" id="PTHR43133">
    <property type="entry name" value="RNA POLYMERASE ECF-TYPE SIGMA FACTO"/>
    <property type="match status" value="1"/>
</dbReference>
<dbReference type="InterPro" id="IPR039425">
    <property type="entry name" value="RNA_pol_sigma-70-like"/>
</dbReference>
<dbReference type="PANTHER" id="PTHR43133:SF62">
    <property type="entry name" value="RNA POLYMERASE SIGMA FACTOR SIGZ"/>
    <property type="match status" value="1"/>
</dbReference>
<comment type="similarity">
    <text evidence="1">Belongs to the sigma-70 factor family. ECF subfamily.</text>
</comment>
<keyword evidence="4" id="KW-0238">DNA-binding</keyword>
<protein>
    <submittedName>
        <fullName evidence="8">Sigma-70 family RNA polymerase sigma factor</fullName>
    </submittedName>
</protein>